<comment type="caution">
    <text evidence="2">The sequence shown here is derived from an EMBL/GenBank/DDBJ whole genome shotgun (WGS) entry which is preliminary data.</text>
</comment>
<dbReference type="Proteomes" id="UP000033874">
    <property type="component" value="Unassembled WGS sequence"/>
</dbReference>
<dbReference type="STRING" id="56193.YP76_08450"/>
<dbReference type="PATRIC" id="fig|56193.3.peg.1748"/>
<dbReference type="RefSeq" id="WP_046763303.1">
    <property type="nucleotide sequence ID" value="NZ_LBIC01000003.1"/>
</dbReference>
<organism evidence="2 3">
    <name type="scientific">Sphingobium chungbukense</name>
    <dbReference type="NCBI Taxonomy" id="56193"/>
    <lineage>
        <taxon>Bacteria</taxon>
        <taxon>Pseudomonadati</taxon>
        <taxon>Pseudomonadota</taxon>
        <taxon>Alphaproteobacteria</taxon>
        <taxon>Sphingomonadales</taxon>
        <taxon>Sphingomonadaceae</taxon>
        <taxon>Sphingobium</taxon>
    </lineage>
</organism>
<dbReference type="EMBL" id="LBIC01000003">
    <property type="protein sequence ID" value="KKW93084.1"/>
    <property type="molecule type" value="Genomic_DNA"/>
</dbReference>
<protein>
    <submittedName>
        <fullName evidence="2">Uncharacterized protein</fullName>
    </submittedName>
</protein>
<dbReference type="PROSITE" id="PS50005">
    <property type="entry name" value="TPR"/>
    <property type="match status" value="2"/>
</dbReference>
<feature type="repeat" description="TPR" evidence="1">
    <location>
        <begin position="38"/>
        <end position="71"/>
    </location>
</feature>
<keyword evidence="1" id="KW-0802">TPR repeat</keyword>
<evidence type="ECO:0000313" key="2">
    <source>
        <dbReference type="EMBL" id="KKW93084.1"/>
    </source>
</evidence>
<evidence type="ECO:0000313" key="3">
    <source>
        <dbReference type="Proteomes" id="UP000033874"/>
    </source>
</evidence>
<dbReference type="Pfam" id="PF13432">
    <property type="entry name" value="TPR_16"/>
    <property type="match status" value="1"/>
</dbReference>
<dbReference type="InterPro" id="IPR019734">
    <property type="entry name" value="TPR_rpt"/>
</dbReference>
<gene>
    <name evidence="2" type="ORF">YP76_08450</name>
</gene>
<name>A0A0M3AWW7_9SPHN</name>
<dbReference type="Gene3D" id="1.25.40.10">
    <property type="entry name" value="Tetratricopeptide repeat domain"/>
    <property type="match status" value="1"/>
</dbReference>
<keyword evidence="3" id="KW-1185">Reference proteome</keyword>
<evidence type="ECO:0000256" key="1">
    <source>
        <dbReference type="PROSITE-ProRule" id="PRU00339"/>
    </source>
</evidence>
<dbReference type="PROSITE" id="PS51257">
    <property type="entry name" value="PROKAR_LIPOPROTEIN"/>
    <property type="match status" value="1"/>
</dbReference>
<dbReference type="SUPFAM" id="SSF48452">
    <property type="entry name" value="TPR-like"/>
    <property type="match status" value="1"/>
</dbReference>
<dbReference type="InterPro" id="IPR011990">
    <property type="entry name" value="TPR-like_helical_dom_sf"/>
</dbReference>
<dbReference type="AlphaFoldDB" id="A0A0M3AWW7"/>
<proteinExistence type="predicted"/>
<sequence>MKKRTLAIALIVATTACSPTKTGVLSVRPVNEEPTGSTKDALARGDLLFAQGDHALALDAFRKAVRYDPDDVHALNGVAISYAAMGRHDLAREFFELALARAPQDARIYRNFARSLEAQGLRGEADALMAAARSLVPGSAGAPKMAARPTLAQLAANGLRTAPANVQRQAHLELERLSLGEVRLRTGASADGFGAAPQFTTRIITVAEVAAPTPARSLSTPIVTVAAEPLNEPKPLNGNRPSAIVAKQPVSLVRASSAGPGVAAACSEVAQAGFRLPATGYAIDLPNARKDGDAAGRCASWAGDEVQDGVFKRLWKAWLQPGNRKAGRG</sequence>
<feature type="repeat" description="TPR" evidence="1">
    <location>
        <begin position="72"/>
        <end position="105"/>
    </location>
</feature>
<dbReference type="SMART" id="SM00028">
    <property type="entry name" value="TPR"/>
    <property type="match status" value="2"/>
</dbReference>
<accession>A0A0M3AWW7</accession>
<reference evidence="2 3" key="1">
    <citation type="submission" date="2015-04" db="EMBL/GenBank/DDBJ databases">
        <title>Genome sequence of aromatic hydrocarbons-degrading Sphingobium chungbukense DJ77.</title>
        <authorList>
            <person name="Kim Y.-C."/>
            <person name="Chae J.-C."/>
        </authorList>
    </citation>
    <scope>NUCLEOTIDE SEQUENCE [LARGE SCALE GENOMIC DNA]</scope>
    <source>
        <strain evidence="2 3">DJ77</strain>
    </source>
</reference>